<dbReference type="Proteomes" id="UP000032233">
    <property type="component" value="Unassembled WGS sequence"/>
</dbReference>
<evidence type="ECO:0000313" key="1">
    <source>
        <dbReference type="EMBL" id="KIX11208.1"/>
    </source>
</evidence>
<dbReference type="STRING" id="1429043.X474_25430"/>
<proteinExistence type="predicted"/>
<accession>A0A0D2HKM4</accession>
<evidence type="ECO:0000313" key="2">
    <source>
        <dbReference type="Proteomes" id="UP000032233"/>
    </source>
</evidence>
<sequence>MLVFASIFRTQTKNLFFPTDKTVGLTRVCQRFLKGSFAFKNWRLIIDFGFAKSL</sequence>
<gene>
    <name evidence="1" type="ORF">X474_25430</name>
</gene>
<comment type="caution">
    <text evidence="1">The sequence shown here is derived from an EMBL/GenBank/DDBJ whole genome shotgun (WGS) entry which is preliminary data.</text>
</comment>
<reference evidence="1 2" key="1">
    <citation type="submission" date="2013-11" db="EMBL/GenBank/DDBJ databases">
        <title>Metagenomic analysis of a methanogenic consortium involved in long chain n-alkane degradation.</title>
        <authorList>
            <person name="Davidova I.A."/>
            <person name="Callaghan A.V."/>
            <person name="Wawrik B."/>
            <person name="Pruitt S."/>
            <person name="Marks C."/>
            <person name="Duncan K.E."/>
            <person name="Suflita J.M."/>
        </authorList>
    </citation>
    <scope>NUCLEOTIDE SEQUENCE [LARGE SCALE GENOMIC DNA]</scope>
    <source>
        <strain evidence="1 2">SPR</strain>
    </source>
</reference>
<protein>
    <submittedName>
        <fullName evidence="1">Uncharacterized protein</fullName>
    </submittedName>
</protein>
<name>A0A0D2HKM4_9BACT</name>
<dbReference type="AlphaFoldDB" id="A0A0D2HKM4"/>
<keyword evidence="2" id="KW-1185">Reference proteome</keyword>
<dbReference type="EMBL" id="AZAC01000067">
    <property type="protein sequence ID" value="KIX11208.1"/>
    <property type="molecule type" value="Genomic_DNA"/>
</dbReference>
<organism evidence="1 2">
    <name type="scientific">Dethiosulfatarculus sandiegensis</name>
    <dbReference type="NCBI Taxonomy" id="1429043"/>
    <lineage>
        <taxon>Bacteria</taxon>
        <taxon>Pseudomonadati</taxon>
        <taxon>Thermodesulfobacteriota</taxon>
        <taxon>Desulfarculia</taxon>
        <taxon>Desulfarculales</taxon>
        <taxon>Desulfarculaceae</taxon>
        <taxon>Dethiosulfatarculus</taxon>
    </lineage>
</organism>
<dbReference type="InParanoid" id="A0A0D2HKM4"/>